<dbReference type="CDD" id="cd00342">
    <property type="entry name" value="gram_neg_porins"/>
    <property type="match status" value="1"/>
</dbReference>
<dbReference type="KEGG" id="tput:QJT81_19180"/>
<keyword evidence="4" id="KW-1134">Transmembrane beta strand</keyword>
<evidence type="ECO:0000256" key="7">
    <source>
        <dbReference type="ARBA" id="ARBA00023065"/>
    </source>
</evidence>
<keyword evidence="7" id="KW-0406">Ion transport</keyword>
<dbReference type="InterPro" id="IPR050298">
    <property type="entry name" value="Gram-neg_bact_OMP"/>
</dbReference>
<feature type="signal peptide" evidence="11">
    <location>
        <begin position="1"/>
        <end position="21"/>
    </location>
</feature>
<evidence type="ECO:0000256" key="9">
    <source>
        <dbReference type="ARBA" id="ARBA00023136"/>
    </source>
</evidence>
<keyword evidence="6 11" id="KW-0732">Signal</keyword>
<keyword evidence="5" id="KW-0812">Transmembrane</keyword>
<dbReference type="PRINTS" id="PR00184">
    <property type="entry name" value="NEISSPPORIN"/>
</dbReference>
<evidence type="ECO:0000256" key="10">
    <source>
        <dbReference type="ARBA" id="ARBA00023237"/>
    </source>
</evidence>
<dbReference type="AlphaFoldDB" id="A0AA95HDF9"/>
<evidence type="ECO:0000256" key="1">
    <source>
        <dbReference type="ARBA" id="ARBA00004571"/>
    </source>
</evidence>
<evidence type="ECO:0000256" key="2">
    <source>
        <dbReference type="ARBA" id="ARBA00011233"/>
    </source>
</evidence>
<sequence>MKKLLVIAVATALIAPAAAMADTTLYGKLHATVGNVETTKGAVESSETVVESHSSRLGVKGSTELDNGLSATYGLEYGIDLDGDNEKNPSGCSDTTAGATKCNAQSRGLSARNTFVGLKGGFGEVRVGRHDTPAKLATAGLDAFADTYADMSNIIGADGHRVDNAVAYITKVGPVGLAAAHSTEIDVVPSADGDRNGGTTANTVMANYSNGPFYAGLGYTAVDDVGTMINIGGSYKTEAGHFVNAVCETSEGDNAVSPAVAGFPGGTKEDTNLYVAGGIKSGAMTFKAGYGKGETDGAGEEEQTTVGVDYSLGKKTSAYLLWNDNTNTGRVATGDESSTTATAVGLVTDF</sequence>
<evidence type="ECO:0000259" key="12">
    <source>
        <dbReference type="Pfam" id="PF13609"/>
    </source>
</evidence>
<evidence type="ECO:0000256" key="5">
    <source>
        <dbReference type="ARBA" id="ARBA00022692"/>
    </source>
</evidence>
<feature type="chain" id="PRO_5041642969" evidence="11">
    <location>
        <begin position="22"/>
        <end position="350"/>
    </location>
</feature>
<keyword evidence="8" id="KW-0626">Porin</keyword>
<evidence type="ECO:0000256" key="11">
    <source>
        <dbReference type="SAM" id="SignalP"/>
    </source>
</evidence>
<dbReference type="PANTHER" id="PTHR34501:SF9">
    <property type="entry name" value="MAJOR OUTER MEMBRANE PROTEIN P.IA"/>
    <property type="match status" value="1"/>
</dbReference>
<evidence type="ECO:0000313" key="13">
    <source>
        <dbReference type="EMBL" id="WGZ93883.1"/>
    </source>
</evidence>
<dbReference type="GO" id="GO:0046930">
    <property type="term" value="C:pore complex"/>
    <property type="evidence" value="ECO:0007669"/>
    <property type="project" value="UniProtKB-KW"/>
</dbReference>
<comment type="subcellular location">
    <subcellularLocation>
        <location evidence="1">Cell outer membrane</location>
        <topology evidence="1">Multi-pass membrane protein</topology>
    </subcellularLocation>
</comment>
<protein>
    <submittedName>
        <fullName evidence="13">Porin</fullName>
    </submittedName>
</protein>
<reference evidence="13" key="2">
    <citation type="submission" date="2023-04" db="EMBL/GenBank/DDBJ databases">
        <authorList>
            <person name="Beletskiy A.V."/>
            <person name="Mardanov A.V."/>
            <person name="Ravin N.V."/>
        </authorList>
    </citation>
    <scope>NUCLEOTIDE SEQUENCE</scope>
    <source>
        <strain evidence="13">GKL-02</strain>
    </source>
</reference>
<feature type="domain" description="Porin" evidence="12">
    <location>
        <begin position="10"/>
        <end position="320"/>
    </location>
</feature>
<dbReference type="Pfam" id="PF13609">
    <property type="entry name" value="Porin_4"/>
    <property type="match status" value="1"/>
</dbReference>
<evidence type="ECO:0000256" key="3">
    <source>
        <dbReference type="ARBA" id="ARBA00022448"/>
    </source>
</evidence>
<dbReference type="GO" id="GO:0009279">
    <property type="term" value="C:cell outer membrane"/>
    <property type="evidence" value="ECO:0007669"/>
    <property type="project" value="UniProtKB-SubCell"/>
</dbReference>
<dbReference type="InterPro" id="IPR023614">
    <property type="entry name" value="Porin_dom_sf"/>
</dbReference>
<organism evidence="13">
    <name type="scientific">Candidatus Thiothrix putei</name>
    <dbReference type="NCBI Taxonomy" id="3080811"/>
    <lineage>
        <taxon>Bacteria</taxon>
        <taxon>Pseudomonadati</taxon>
        <taxon>Pseudomonadota</taxon>
        <taxon>Gammaproteobacteria</taxon>
        <taxon>Thiotrichales</taxon>
        <taxon>Thiotrichaceae</taxon>
        <taxon>Thiothrix</taxon>
    </lineage>
</organism>
<proteinExistence type="predicted"/>
<dbReference type="GO" id="GO:0015288">
    <property type="term" value="F:porin activity"/>
    <property type="evidence" value="ECO:0007669"/>
    <property type="project" value="UniProtKB-KW"/>
</dbReference>
<dbReference type="PANTHER" id="PTHR34501">
    <property type="entry name" value="PROTEIN YDDL-RELATED"/>
    <property type="match status" value="1"/>
</dbReference>
<dbReference type="EMBL" id="CP124756">
    <property type="protein sequence ID" value="WGZ93883.1"/>
    <property type="molecule type" value="Genomic_DNA"/>
</dbReference>
<name>A0AA95HDF9_9GAMM</name>
<evidence type="ECO:0000256" key="6">
    <source>
        <dbReference type="ARBA" id="ARBA00022729"/>
    </source>
</evidence>
<dbReference type="GO" id="GO:0006811">
    <property type="term" value="P:monoatomic ion transport"/>
    <property type="evidence" value="ECO:0007669"/>
    <property type="project" value="UniProtKB-KW"/>
</dbReference>
<evidence type="ECO:0000256" key="4">
    <source>
        <dbReference type="ARBA" id="ARBA00022452"/>
    </source>
</evidence>
<keyword evidence="9" id="KW-0472">Membrane</keyword>
<keyword evidence="10" id="KW-0998">Cell outer membrane</keyword>
<accession>A0AA95HDF9</accession>
<dbReference type="InterPro" id="IPR002299">
    <property type="entry name" value="Porin_Neis"/>
</dbReference>
<comment type="subunit">
    <text evidence="2">Homotrimer.</text>
</comment>
<reference evidence="13" key="1">
    <citation type="journal article" date="2023" name="Int. J. Mol. Sci.">
        <title>Metagenomics Revealed a New Genus 'Candidatus Thiocaldithrix dubininis' gen. nov., sp. nov. and a New Species 'Candidatus Thiothrix putei' sp. nov. in the Family Thiotrichaceae, Some Members of Which Have Traits of Both Na+- and H+-Motive Energetics.</title>
        <authorList>
            <person name="Ravin N.V."/>
            <person name="Muntyan M.S."/>
            <person name="Smolyakov D.D."/>
            <person name="Rudenko T.S."/>
            <person name="Beletsky A.V."/>
            <person name="Mardanov A.V."/>
            <person name="Grabovich M.Y."/>
        </authorList>
    </citation>
    <scope>NUCLEOTIDE SEQUENCE</scope>
    <source>
        <strain evidence="13">GKL-02</strain>
    </source>
</reference>
<dbReference type="SUPFAM" id="SSF56935">
    <property type="entry name" value="Porins"/>
    <property type="match status" value="1"/>
</dbReference>
<dbReference type="Proteomes" id="UP001301326">
    <property type="component" value="Chromosome"/>
</dbReference>
<keyword evidence="3" id="KW-0813">Transport</keyword>
<dbReference type="InterPro" id="IPR033900">
    <property type="entry name" value="Gram_neg_porin_domain"/>
</dbReference>
<dbReference type="Gene3D" id="2.40.160.10">
    <property type="entry name" value="Porin"/>
    <property type="match status" value="1"/>
</dbReference>
<gene>
    <name evidence="13" type="ORF">QJT81_19180</name>
</gene>
<evidence type="ECO:0000256" key="8">
    <source>
        <dbReference type="ARBA" id="ARBA00023114"/>
    </source>
</evidence>